<keyword evidence="6" id="KW-0238">DNA-binding</keyword>
<dbReference type="AlphaFoldDB" id="A0A3A9AG20"/>
<dbReference type="GO" id="GO:0000156">
    <property type="term" value="F:phosphorelay response regulator activity"/>
    <property type="evidence" value="ECO:0007669"/>
    <property type="project" value="InterPro"/>
</dbReference>
<dbReference type="InterPro" id="IPR001789">
    <property type="entry name" value="Sig_transdc_resp-reg_receiver"/>
</dbReference>
<evidence type="ECO:0000259" key="4">
    <source>
        <dbReference type="PROSITE" id="PS50110"/>
    </source>
</evidence>
<dbReference type="PANTHER" id="PTHR37299">
    <property type="entry name" value="TRANSCRIPTIONAL REGULATOR-RELATED"/>
    <property type="match status" value="1"/>
</dbReference>
<name>A0A3A9AG20_9FIRM</name>
<feature type="domain" description="Response regulatory" evidence="4">
    <location>
        <begin position="61"/>
        <end position="180"/>
    </location>
</feature>
<protein>
    <recommendedName>
        <fullName evidence="1">Stage 0 sporulation protein A homolog</fullName>
    </recommendedName>
</protein>
<feature type="modified residue" description="4-aspartylphosphate" evidence="3">
    <location>
        <position position="117"/>
    </location>
</feature>
<dbReference type="SMART" id="SM00850">
    <property type="entry name" value="LytTR"/>
    <property type="match status" value="1"/>
</dbReference>
<sequence length="295" mass="35339">MIFVQIFYCIFSDDVLHRRKFTSIYNSPDKLFLHMVSTQIKYRYDNRKVFEKTKEENEMLRIAVCDDIPVFTEKLAEYIEMWAGDRHLNVQIKRFTSGEDVLFEQEDMGDFAAVFMDIELSGMDGMKIVTKIREKNALVSIVFVSQYEQFFRQAIQIYPCQYMDKPVSRQKIYEAMDRIVREQKFFYETFPLNYNRMTVNISLGKVLYFVSEKRKVGVLLENGDKYVFYKKLNEMEEALTEYNHRFCRIHQSYLINGSLVREYHPGYVVMDNGDRLPISRFRREGVKLFRMGMFP</sequence>
<evidence type="ECO:0000313" key="6">
    <source>
        <dbReference type="EMBL" id="RKI90337.1"/>
    </source>
</evidence>
<reference evidence="6 7" key="1">
    <citation type="submission" date="2018-09" db="EMBL/GenBank/DDBJ databases">
        <title>Murine metabolic-syndrome-specific gut microbial biobank.</title>
        <authorList>
            <person name="Liu C."/>
        </authorList>
    </citation>
    <scope>NUCLEOTIDE SEQUENCE [LARGE SCALE GENOMIC DNA]</scope>
    <source>
        <strain evidence="6 7">0.1xD8-82</strain>
    </source>
</reference>
<evidence type="ECO:0000256" key="3">
    <source>
        <dbReference type="PROSITE-ProRule" id="PRU00169"/>
    </source>
</evidence>
<gene>
    <name evidence="6" type="ORF">D7V94_14580</name>
</gene>
<accession>A0A3A9AG20</accession>
<keyword evidence="3" id="KW-0597">Phosphoprotein</keyword>
<evidence type="ECO:0000256" key="2">
    <source>
        <dbReference type="ARBA" id="ARBA00024867"/>
    </source>
</evidence>
<dbReference type="InterPro" id="IPR011006">
    <property type="entry name" value="CheY-like_superfamily"/>
</dbReference>
<comment type="caution">
    <text evidence="6">The sequence shown here is derived from an EMBL/GenBank/DDBJ whole genome shotgun (WGS) entry which is preliminary data.</text>
</comment>
<dbReference type="PROSITE" id="PS50930">
    <property type="entry name" value="HTH_LYTTR"/>
    <property type="match status" value="1"/>
</dbReference>
<dbReference type="EMBL" id="RAYQ01000015">
    <property type="protein sequence ID" value="RKI90337.1"/>
    <property type="molecule type" value="Genomic_DNA"/>
</dbReference>
<dbReference type="SUPFAM" id="SSF52172">
    <property type="entry name" value="CheY-like"/>
    <property type="match status" value="1"/>
</dbReference>
<dbReference type="PANTHER" id="PTHR37299:SF1">
    <property type="entry name" value="STAGE 0 SPORULATION PROTEIN A HOMOLOG"/>
    <property type="match status" value="1"/>
</dbReference>
<dbReference type="InterPro" id="IPR046947">
    <property type="entry name" value="LytR-like"/>
</dbReference>
<organism evidence="6 7">
    <name type="scientific">Parablautia intestinalis</name>
    <dbReference type="NCBI Taxonomy" id="2320100"/>
    <lineage>
        <taxon>Bacteria</taxon>
        <taxon>Bacillati</taxon>
        <taxon>Bacillota</taxon>
        <taxon>Clostridia</taxon>
        <taxon>Lachnospirales</taxon>
        <taxon>Lachnospiraceae</taxon>
        <taxon>Parablautia</taxon>
    </lineage>
</organism>
<proteinExistence type="predicted"/>
<evidence type="ECO:0000313" key="7">
    <source>
        <dbReference type="Proteomes" id="UP000280696"/>
    </source>
</evidence>
<dbReference type="Gene3D" id="2.40.50.1020">
    <property type="entry name" value="LytTr DNA-binding domain"/>
    <property type="match status" value="1"/>
</dbReference>
<dbReference type="Proteomes" id="UP000280696">
    <property type="component" value="Unassembled WGS sequence"/>
</dbReference>
<keyword evidence="7" id="KW-1185">Reference proteome</keyword>
<feature type="domain" description="HTH LytTR-type" evidence="5">
    <location>
        <begin position="190"/>
        <end position="293"/>
    </location>
</feature>
<comment type="function">
    <text evidence="2">May play the central regulatory role in sporulation. It may be an element of the effector pathway responsible for the activation of sporulation genes in response to nutritional stress. Spo0A may act in concert with spo0H (a sigma factor) to control the expression of some genes that are critical to the sporulation process.</text>
</comment>
<dbReference type="PROSITE" id="PS50110">
    <property type="entry name" value="RESPONSE_REGULATORY"/>
    <property type="match status" value="1"/>
</dbReference>
<evidence type="ECO:0000256" key="1">
    <source>
        <dbReference type="ARBA" id="ARBA00018672"/>
    </source>
</evidence>
<dbReference type="Pfam" id="PF00072">
    <property type="entry name" value="Response_reg"/>
    <property type="match status" value="1"/>
</dbReference>
<dbReference type="SMART" id="SM00448">
    <property type="entry name" value="REC"/>
    <property type="match status" value="1"/>
</dbReference>
<dbReference type="GO" id="GO:0003677">
    <property type="term" value="F:DNA binding"/>
    <property type="evidence" value="ECO:0007669"/>
    <property type="project" value="UniProtKB-KW"/>
</dbReference>
<dbReference type="Gene3D" id="3.40.50.2300">
    <property type="match status" value="1"/>
</dbReference>
<dbReference type="Pfam" id="PF04397">
    <property type="entry name" value="LytTR"/>
    <property type="match status" value="1"/>
</dbReference>
<dbReference type="InterPro" id="IPR007492">
    <property type="entry name" value="LytTR_DNA-bd_dom"/>
</dbReference>
<evidence type="ECO:0000259" key="5">
    <source>
        <dbReference type="PROSITE" id="PS50930"/>
    </source>
</evidence>